<keyword evidence="1" id="KW-1133">Transmembrane helix</keyword>
<feature type="transmembrane region" description="Helical" evidence="1">
    <location>
        <begin position="300"/>
        <end position="321"/>
    </location>
</feature>
<dbReference type="AlphaFoldDB" id="A0A8A7KM21"/>
<evidence type="ECO:0000313" key="4">
    <source>
        <dbReference type="EMBL" id="QTL98882.1"/>
    </source>
</evidence>
<dbReference type="GO" id="GO:0015093">
    <property type="term" value="F:ferrous iron transmembrane transporter activity"/>
    <property type="evidence" value="ECO:0007669"/>
    <property type="project" value="InterPro"/>
</dbReference>
<dbReference type="InterPro" id="IPR011640">
    <property type="entry name" value="Fe2_transport_prot_B_C"/>
</dbReference>
<gene>
    <name evidence="4" type="ORF">GM661_13370</name>
</gene>
<feature type="domain" description="Nucleoside transporter/FeoB GTPase Gate" evidence="3">
    <location>
        <begin position="448"/>
        <end position="543"/>
    </location>
</feature>
<dbReference type="Pfam" id="PF07670">
    <property type="entry name" value="Gate"/>
    <property type="match status" value="2"/>
</dbReference>
<feature type="transmembrane region" description="Helical" evidence="1">
    <location>
        <begin position="241"/>
        <end position="261"/>
    </location>
</feature>
<reference evidence="4" key="1">
    <citation type="submission" date="2019-12" db="EMBL/GenBank/DDBJ databases">
        <authorList>
            <person name="zhang j."/>
            <person name="sun C.M."/>
        </authorList>
    </citation>
    <scope>NUCLEOTIDE SEQUENCE</scope>
    <source>
        <strain evidence="4">NS-1</strain>
    </source>
</reference>
<feature type="transmembrane region" description="Helical" evidence="1">
    <location>
        <begin position="177"/>
        <end position="197"/>
    </location>
</feature>
<feature type="domain" description="Ferrous iron transport protein B C-terminal" evidence="2">
    <location>
        <begin position="243"/>
        <end position="296"/>
    </location>
</feature>
<dbReference type="GO" id="GO:0005886">
    <property type="term" value="C:plasma membrane"/>
    <property type="evidence" value="ECO:0007669"/>
    <property type="project" value="TreeGrafter"/>
</dbReference>
<organism evidence="4 5">
    <name type="scientific">Iocasia fonsfrigidae</name>
    <dbReference type="NCBI Taxonomy" id="2682810"/>
    <lineage>
        <taxon>Bacteria</taxon>
        <taxon>Bacillati</taxon>
        <taxon>Bacillota</taxon>
        <taxon>Clostridia</taxon>
        <taxon>Halanaerobiales</taxon>
        <taxon>Halanaerobiaceae</taxon>
        <taxon>Iocasia</taxon>
    </lineage>
</organism>
<proteinExistence type="predicted"/>
<dbReference type="KEGG" id="ifn:GM661_13370"/>
<dbReference type="RefSeq" id="WP_230867280.1">
    <property type="nucleotide sequence ID" value="NZ_CP046640.1"/>
</dbReference>
<feature type="domain" description="Nucleoside transporter/FeoB GTPase Gate" evidence="3">
    <location>
        <begin position="135"/>
        <end position="233"/>
    </location>
</feature>
<feature type="transmembrane region" description="Helical" evidence="1">
    <location>
        <begin position="61"/>
        <end position="80"/>
    </location>
</feature>
<dbReference type="InterPro" id="IPR011642">
    <property type="entry name" value="Gate_dom"/>
</dbReference>
<evidence type="ECO:0000313" key="5">
    <source>
        <dbReference type="Proteomes" id="UP000665020"/>
    </source>
</evidence>
<evidence type="ECO:0000259" key="2">
    <source>
        <dbReference type="Pfam" id="PF07664"/>
    </source>
</evidence>
<evidence type="ECO:0000256" key="1">
    <source>
        <dbReference type="SAM" id="Phobius"/>
    </source>
</evidence>
<feature type="transmembrane region" description="Helical" evidence="1">
    <location>
        <begin position="579"/>
        <end position="597"/>
    </location>
</feature>
<feature type="transmembrane region" description="Helical" evidence="1">
    <location>
        <begin position="546"/>
        <end position="567"/>
    </location>
</feature>
<feature type="transmembrane region" description="Helical" evidence="1">
    <location>
        <begin position="132"/>
        <end position="157"/>
    </location>
</feature>
<dbReference type="PANTHER" id="PTHR43185:SF1">
    <property type="entry name" value="FE(2+) TRANSPORTER FEOB"/>
    <property type="match status" value="1"/>
</dbReference>
<feature type="transmembrane region" description="Helical" evidence="1">
    <location>
        <begin position="209"/>
        <end position="235"/>
    </location>
</feature>
<dbReference type="Pfam" id="PF07664">
    <property type="entry name" value="FeoB_C"/>
    <property type="match status" value="1"/>
</dbReference>
<accession>A0A8A7KM21</accession>
<sequence>MKEDFLDYIEAKRKEVKEKEGRDPERIISQQYYQKAIQISAKCVNKTNKKKRPLTSKIDKIVLNRFTGPLVLLAIIYLLYNLSIVQGYKLTNYTWPILASFRDLVASILPSEGLLFDPLLRSLVLSVMDGILAVLNYVPIFAILFTLVAVLEDIGYIPRMTFIMDRVFRHFGLHGQSLFPLVLGGVFVGGCAIPGVMATRGIKDEKARLATILIVPLMNCLAKTPLYILLIGLFFKDYQGFTMFFMATITLIIALSVSKLFSLTILKRKEPAPFVLEMPPYHLPTITGVIRRCLERLWLFFKKIVTIVIVVMALVFALTHFPGLDQEQRANYQAQMEQVIDKFYQDIGQDSPYRTVLAGDNLEKYINYNADYSLSKRGVDSEEKKEIIDNEFKERNLAFYKIANRGVYREDGELTRDREAMQVAKAYRYLERGRKELRAEINDKTLINSVLGLLAHKIEPITKYAGFNWRVNMALISSFAAKESSVATLGSIYKSDQGESLEEKMSEQEQGWTPLHALAIMLFMAMYPPCIPTLMAVRLESGSTKWMLFAGFYPIILGSFISILIFSGGNLLGLSGLQAMISFYILAIITMVLMGFIKQDGVGNEFAGDIEQETVQL</sequence>
<dbReference type="EMBL" id="CP046640">
    <property type="protein sequence ID" value="QTL98882.1"/>
    <property type="molecule type" value="Genomic_DNA"/>
</dbReference>
<name>A0A8A7KM21_9FIRM</name>
<dbReference type="InterPro" id="IPR050860">
    <property type="entry name" value="FeoB_GTPase"/>
</dbReference>
<protein>
    <submittedName>
        <fullName evidence="4">Ferrous iron transport protein B</fullName>
    </submittedName>
</protein>
<feature type="transmembrane region" description="Helical" evidence="1">
    <location>
        <begin position="515"/>
        <end position="534"/>
    </location>
</feature>
<keyword evidence="1" id="KW-0812">Transmembrane</keyword>
<dbReference type="Proteomes" id="UP000665020">
    <property type="component" value="Chromosome"/>
</dbReference>
<keyword evidence="5" id="KW-1185">Reference proteome</keyword>
<keyword evidence="1" id="KW-0472">Membrane</keyword>
<evidence type="ECO:0000259" key="3">
    <source>
        <dbReference type="Pfam" id="PF07670"/>
    </source>
</evidence>
<dbReference type="PANTHER" id="PTHR43185">
    <property type="entry name" value="FERROUS IRON TRANSPORT PROTEIN B"/>
    <property type="match status" value="1"/>
</dbReference>